<dbReference type="Proteomes" id="UP000462501">
    <property type="component" value="Unassembled WGS sequence"/>
</dbReference>
<evidence type="ECO:0000256" key="5">
    <source>
        <dbReference type="ARBA" id="ARBA00049660"/>
    </source>
</evidence>
<feature type="transmembrane region" description="Helical" evidence="6">
    <location>
        <begin position="60"/>
        <end position="83"/>
    </location>
</feature>
<name>A0A845SRP9_9FIRM</name>
<organism evidence="7 8">
    <name type="scientific">Anaerotruncus colihominis</name>
    <dbReference type="NCBI Taxonomy" id="169435"/>
    <lineage>
        <taxon>Bacteria</taxon>
        <taxon>Bacillati</taxon>
        <taxon>Bacillota</taxon>
        <taxon>Clostridia</taxon>
        <taxon>Eubacteriales</taxon>
        <taxon>Oscillospiraceae</taxon>
        <taxon>Anaerotruncus</taxon>
    </lineage>
</organism>
<dbReference type="RefSeq" id="WP_162221104.1">
    <property type="nucleotide sequence ID" value="NZ_JANJZM010000001.1"/>
</dbReference>
<evidence type="ECO:0000256" key="3">
    <source>
        <dbReference type="ARBA" id="ARBA00022989"/>
    </source>
</evidence>
<dbReference type="PROSITE" id="PS01005">
    <property type="entry name" value="FORMATE_NITRITE_TP_1"/>
    <property type="match status" value="1"/>
</dbReference>
<dbReference type="Pfam" id="PF01226">
    <property type="entry name" value="Form_Nir_trans"/>
    <property type="match status" value="1"/>
</dbReference>
<feature type="transmembrane region" description="Helical" evidence="6">
    <location>
        <begin position="223"/>
        <end position="249"/>
    </location>
</feature>
<dbReference type="InterPro" id="IPR024002">
    <property type="entry name" value="For/NO2_transpt_CS"/>
</dbReference>
<dbReference type="GO" id="GO:0005886">
    <property type="term" value="C:plasma membrane"/>
    <property type="evidence" value="ECO:0007669"/>
    <property type="project" value="TreeGrafter"/>
</dbReference>
<dbReference type="EMBL" id="VIQT01000010">
    <property type="protein sequence ID" value="NDO39196.1"/>
    <property type="molecule type" value="Genomic_DNA"/>
</dbReference>
<evidence type="ECO:0000256" key="4">
    <source>
        <dbReference type="ARBA" id="ARBA00023136"/>
    </source>
</evidence>
<sequence>MFEEEFAAAAAAAGTKAAFLKRNPVGYFLASMLVGAFIGFGVLLAFTIGGLLEGAAYTKVLMGASFGIALSLVVMAGGELFTGNNFVMTAGAVSGTVGWGGAIRLWLVCWLGNLAGAVLLALLFYGTGLTDGAAGAFMASGAAGKMALPPVQLFLRGALCNVLVCLAVWCGFRCKSESGKLIMIWWCLFAFITCGFEHSIANMTLLTIALLEPAGAAVSAGGWLYNLLVVTAGNMAGGILLAAAPYAVIAGCRGKVNGS</sequence>
<proteinExistence type="inferred from homology"/>
<protein>
    <submittedName>
        <fullName evidence="7">Formate/nitrite transporter family protein</fullName>
    </submittedName>
</protein>
<dbReference type="InterPro" id="IPR023271">
    <property type="entry name" value="Aquaporin-like"/>
</dbReference>
<evidence type="ECO:0000313" key="8">
    <source>
        <dbReference type="Proteomes" id="UP000462501"/>
    </source>
</evidence>
<feature type="transmembrane region" description="Helical" evidence="6">
    <location>
        <begin position="27"/>
        <end position="48"/>
    </location>
</feature>
<evidence type="ECO:0000256" key="6">
    <source>
        <dbReference type="SAM" id="Phobius"/>
    </source>
</evidence>
<dbReference type="AlphaFoldDB" id="A0A845SRP9"/>
<evidence type="ECO:0000256" key="2">
    <source>
        <dbReference type="ARBA" id="ARBA00022692"/>
    </source>
</evidence>
<feature type="transmembrane region" description="Helical" evidence="6">
    <location>
        <begin position="154"/>
        <end position="172"/>
    </location>
</feature>
<keyword evidence="3 6" id="KW-1133">Transmembrane helix</keyword>
<dbReference type="PANTHER" id="PTHR30520:SF8">
    <property type="entry name" value="NITRITE TRANSPORTER NIRC"/>
    <property type="match status" value="1"/>
</dbReference>
<comment type="caution">
    <text evidence="7">The sequence shown here is derived from an EMBL/GenBank/DDBJ whole genome shotgun (WGS) entry which is preliminary data.</text>
</comment>
<dbReference type="PROSITE" id="PS01006">
    <property type="entry name" value="FORMATE_NITRITE_TP_2"/>
    <property type="match status" value="1"/>
</dbReference>
<keyword evidence="2 6" id="KW-0812">Transmembrane</keyword>
<dbReference type="InterPro" id="IPR000292">
    <property type="entry name" value="For/NO2_transpt"/>
</dbReference>
<dbReference type="GO" id="GO:0015499">
    <property type="term" value="F:formate transmembrane transporter activity"/>
    <property type="evidence" value="ECO:0007669"/>
    <property type="project" value="TreeGrafter"/>
</dbReference>
<accession>A0A845SRP9</accession>
<comment type="similarity">
    <text evidence="5">Belongs to the FNT transporter (TC 1.A.16) family.</text>
</comment>
<gene>
    <name evidence="7" type="ORF">FMM72_07980</name>
</gene>
<reference evidence="7 8" key="1">
    <citation type="submission" date="2019-06" db="EMBL/GenBank/DDBJ databases">
        <title>Draft genome sequences of 15 bacterial species constituting the stable defined intestinal microbiota of the GM15 gnotobiotic mouse model.</title>
        <authorList>
            <person name="Elie C."/>
            <person name="Mathieu A."/>
            <person name="Saliou A."/>
            <person name="Darnaud M."/>
            <person name="Leulier F."/>
            <person name="Tamellini A."/>
        </authorList>
    </citation>
    <scope>NUCLEOTIDE SEQUENCE [LARGE SCALE GENOMIC DNA]</scope>
    <source>
        <strain evidence="7 8">JM4-15</strain>
    </source>
</reference>
<feature type="transmembrane region" description="Helical" evidence="6">
    <location>
        <begin position="184"/>
        <end position="211"/>
    </location>
</feature>
<dbReference type="PANTHER" id="PTHR30520">
    <property type="entry name" value="FORMATE TRANSPORTER-RELATED"/>
    <property type="match status" value="1"/>
</dbReference>
<evidence type="ECO:0000256" key="1">
    <source>
        <dbReference type="ARBA" id="ARBA00004141"/>
    </source>
</evidence>
<comment type="subcellular location">
    <subcellularLocation>
        <location evidence="1">Membrane</location>
        <topology evidence="1">Multi-pass membrane protein</topology>
    </subcellularLocation>
</comment>
<keyword evidence="4 6" id="KW-0472">Membrane</keyword>
<dbReference type="Gene3D" id="1.20.1080.10">
    <property type="entry name" value="Glycerol uptake facilitator protein"/>
    <property type="match status" value="1"/>
</dbReference>
<evidence type="ECO:0000313" key="7">
    <source>
        <dbReference type="EMBL" id="NDO39196.1"/>
    </source>
</evidence>